<accession>A0A1L9VZP5</accession>
<dbReference type="GeneID" id="34459560"/>
<evidence type="ECO:0000313" key="3">
    <source>
        <dbReference type="Proteomes" id="UP000184300"/>
    </source>
</evidence>
<dbReference type="EMBL" id="KV878888">
    <property type="protein sequence ID" value="OJJ89400.1"/>
    <property type="molecule type" value="Genomic_DNA"/>
</dbReference>
<organism evidence="2 3">
    <name type="scientific">Aspergillus glaucus CBS 516.65</name>
    <dbReference type="NCBI Taxonomy" id="1160497"/>
    <lineage>
        <taxon>Eukaryota</taxon>
        <taxon>Fungi</taxon>
        <taxon>Dikarya</taxon>
        <taxon>Ascomycota</taxon>
        <taxon>Pezizomycotina</taxon>
        <taxon>Eurotiomycetes</taxon>
        <taxon>Eurotiomycetidae</taxon>
        <taxon>Eurotiales</taxon>
        <taxon>Aspergillaceae</taxon>
        <taxon>Aspergillus</taxon>
        <taxon>Aspergillus subgen. Aspergillus</taxon>
    </lineage>
</organism>
<dbReference type="InterPro" id="IPR041018">
    <property type="entry name" value="ADPRTs_Tse2"/>
</dbReference>
<proteinExistence type="predicted"/>
<protein>
    <recommendedName>
        <fullName evidence="1">Tse2 ADP-ribosyltransferase toxin domain-containing protein</fullName>
    </recommendedName>
</protein>
<sequence>MELSLTCCSVADTGIPPTLVLYREEPYWYSLQPSRPLQLDDFNKVLDNFYSEYATFMNAVEWMDKFRYHTALLDDRVEELFRQWGIELLPYLRDRSNSLHPYTINNHLLCFILTRIIKACQPPENLQRLFNVLILPGLQRITQHEVRPSAVALDDVSLWGEG</sequence>
<dbReference type="VEuPathDB" id="FungiDB:ASPGLDRAFT_235683"/>
<reference evidence="3" key="1">
    <citation type="journal article" date="2017" name="Genome Biol.">
        <title>Comparative genomics reveals high biological diversity and specific adaptations in the industrially and medically important fungal genus Aspergillus.</title>
        <authorList>
            <person name="de Vries R.P."/>
            <person name="Riley R."/>
            <person name="Wiebenga A."/>
            <person name="Aguilar-Osorio G."/>
            <person name="Amillis S."/>
            <person name="Uchima C.A."/>
            <person name="Anderluh G."/>
            <person name="Asadollahi M."/>
            <person name="Askin M."/>
            <person name="Barry K."/>
            <person name="Battaglia E."/>
            <person name="Bayram O."/>
            <person name="Benocci T."/>
            <person name="Braus-Stromeyer S.A."/>
            <person name="Caldana C."/>
            <person name="Canovas D."/>
            <person name="Cerqueira G.C."/>
            <person name="Chen F."/>
            <person name="Chen W."/>
            <person name="Choi C."/>
            <person name="Clum A."/>
            <person name="Dos Santos R.A."/>
            <person name="Damasio A.R."/>
            <person name="Diallinas G."/>
            <person name="Emri T."/>
            <person name="Fekete E."/>
            <person name="Flipphi M."/>
            <person name="Freyberg S."/>
            <person name="Gallo A."/>
            <person name="Gournas C."/>
            <person name="Habgood R."/>
            <person name="Hainaut M."/>
            <person name="Harispe M.L."/>
            <person name="Henrissat B."/>
            <person name="Hilden K.S."/>
            <person name="Hope R."/>
            <person name="Hossain A."/>
            <person name="Karabika E."/>
            <person name="Karaffa L."/>
            <person name="Karanyi Z."/>
            <person name="Krasevec N."/>
            <person name="Kuo A."/>
            <person name="Kusch H."/>
            <person name="LaButti K."/>
            <person name="Lagendijk E.L."/>
            <person name="Lapidus A."/>
            <person name="Levasseur A."/>
            <person name="Lindquist E."/>
            <person name="Lipzen A."/>
            <person name="Logrieco A.F."/>
            <person name="MacCabe A."/>
            <person name="Maekelae M.R."/>
            <person name="Malavazi I."/>
            <person name="Melin P."/>
            <person name="Meyer V."/>
            <person name="Mielnichuk N."/>
            <person name="Miskei M."/>
            <person name="Molnar A.P."/>
            <person name="Mule G."/>
            <person name="Ngan C.Y."/>
            <person name="Orejas M."/>
            <person name="Orosz E."/>
            <person name="Ouedraogo J.P."/>
            <person name="Overkamp K.M."/>
            <person name="Park H.-S."/>
            <person name="Perrone G."/>
            <person name="Piumi F."/>
            <person name="Punt P.J."/>
            <person name="Ram A.F."/>
            <person name="Ramon A."/>
            <person name="Rauscher S."/>
            <person name="Record E."/>
            <person name="Riano-Pachon D.M."/>
            <person name="Robert V."/>
            <person name="Roehrig J."/>
            <person name="Ruller R."/>
            <person name="Salamov A."/>
            <person name="Salih N.S."/>
            <person name="Samson R.A."/>
            <person name="Sandor E."/>
            <person name="Sanguinetti M."/>
            <person name="Schuetze T."/>
            <person name="Sepcic K."/>
            <person name="Shelest E."/>
            <person name="Sherlock G."/>
            <person name="Sophianopoulou V."/>
            <person name="Squina F.M."/>
            <person name="Sun H."/>
            <person name="Susca A."/>
            <person name="Todd R.B."/>
            <person name="Tsang A."/>
            <person name="Unkles S.E."/>
            <person name="van de Wiele N."/>
            <person name="van Rossen-Uffink D."/>
            <person name="Oliveira J.V."/>
            <person name="Vesth T.C."/>
            <person name="Visser J."/>
            <person name="Yu J.-H."/>
            <person name="Zhou M."/>
            <person name="Andersen M.R."/>
            <person name="Archer D.B."/>
            <person name="Baker S.E."/>
            <person name="Benoit I."/>
            <person name="Brakhage A.A."/>
            <person name="Braus G.H."/>
            <person name="Fischer R."/>
            <person name="Frisvad J.C."/>
            <person name="Goldman G.H."/>
            <person name="Houbraken J."/>
            <person name="Oakley B."/>
            <person name="Pocsi I."/>
            <person name="Scazzocchio C."/>
            <person name="Seiboth B."/>
            <person name="vanKuyk P.A."/>
            <person name="Wortman J."/>
            <person name="Dyer P.S."/>
            <person name="Grigoriev I.V."/>
        </authorList>
    </citation>
    <scope>NUCLEOTIDE SEQUENCE [LARGE SCALE GENOMIC DNA]</scope>
    <source>
        <strain evidence="3">CBS 516.65</strain>
    </source>
</reference>
<gene>
    <name evidence="2" type="ORF">ASPGLDRAFT_235683</name>
</gene>
<dbReference type="OrthoDB" id="10266325at2759"/>
<dbReference type="Proteomes" id="UP000184300">
    <property type="component" value="Unassembled WGS sequence"/>
</dbReference>
<feature type="domain" description="Tse2 ADP-ribosyltransferase toxin" evidence="1">
    <location>
        <begin position="10"/>
        <end position="62"/>
    </location>
</feature>
<dbReference type="RefSeq" id="XP_022406062.1">
    <property type="nucleotide sequence ID" value="XM_022543299.1"/>
</dbReference>
<keyword evidence="3" id="KW-1185">Reference proteome</keyword>
<evidence type="ECO:0000313" key="2">
    <source>
        <dbReference type="EMBL" id="OJJ89400.1"/>
    </source>
</evidence>
<evidence type="ECO:0000259" key="1">
    <source>
        <dbReference type="Pfam" id="PF18648"/>
    </source>
</evidence>
<name>A0A1L9VZP5_ASPGL</name>
<dbReference type="Pfam" id="PF18648">
    <property type="entry name" value="ADPRTs_Tse2"/>
    <property type="match status" value="1"/>
</dbReference>
<dbReference type="AlphaFoldDB" id="A0A1L9VZP5"/>